<dbReference type="PANTHER" id="PTHR34980">
    <property type="entry name" value="INNER MEMBRANE PROTEIN-RELATED-RELATED"/>
    <property type="match status" value="1"/>
</dbReference>
<evidence type="ECO:0000256" key="2">
    <source>
        <dbReference type="SAM" id="Phobius"/>
    </source>
</evidence>
<dbReference type="Proteomes" id="UP000277256">
    <property type="component" value="Unassembled WGS sequence"/>
</dbReference>
<organism evidence="3 4">
    <name type="scientific">Glycomyces terrestris</name>
    <dbReference type="NCBI Taxonomy" id="2493553"/>
    <lineage>
        <taxon>Bacteria</taxon>
        <taxon>Bacillati</taxon>
        <taxon>Actinomycetota</taxon>
        <taxon>Actinomycetes</taxon>
        <taxon>Glycomycetales</taxon>
        <taxon>Glycomycetaceae</taxon>
        <taxon>Glycomyces</taxon>
    </lineage>
</organism>
<keyword evidence="2" id="KW-0472">Membrane</keyword>
<accession>A0A426UWP4</accession>
<evidence type="ECO:0000256" key="1">
    <source>
        <dbReference type="SAM" id="MobiDB-lite"/>
    </source>
</evidence>
<gene>
    <name evidence="3" type="ORF">EIW28_16080</name>
</gene>
<dbReference type="EMBL" id="RSEB01000004">
    <property type="protein sequence ID" value="RRR98740.1"/>
    <property type="molecule type" value="Genomic_DNA"/>
</dbReference>
<name>A0A426UWP4_9ACTN</name>
<feature type="region of interest" description="Disordered" evidence="1">
    <location>
        <begin position="118"/>
        <end position="187"/>
    </location>
</feature>
<comment type="caution">
    <text evidence="3">The sequence shown here is derived from an EMBL/GenBank/DDBJ whole genome shotgun (WGS) entry which is preliminary data.</text>
</comment>
<dbReference type="GO" id="GO:0005886">
    <property type="term" value="C:plasma membrane"/>
    <property type="evidence" value="ECO:0007669"/>
    <property type="project" value="TreeGrafter"/>
</dbReference>
<proteinExistence type="predicted"/>
<feature type="transmembrane region" description="Helical" evidence="2">
    <location>
        <begin position="90"/>
        <end position="111"/>
    </location>
</feature>
<dbReference type="InterPro" id="IPR008523">
    <property type="entry name" value="DUF805"/>
</dbReference>
<protein>
    <submittedName>
        <fullName evidence="3">DUF805 domain-containing protein</fullName>
    </submittedName>
</protein>
<keyword evidence="2" id="KW-0812">Transmembrane</keyword>
<keyword evidence="4" id="KW-1185">Reference proteome</keyword>
<dbReference type="AlphaFoldDB" id="A0A426UWP4"/>
<feature type="compositionally biased region" description="Pro residues" evidence="1">
    <location>
        <begin position="167"/>
        <end position="180"/>
    </location>
</feature>
<reference evidence="3 4" key="1">
    <citation type="submission" date="2018-12" db="EMBL/GenBank/DDBJ databases">
        <title>Glycomyces sp. YIM 121974 draft genome.</title>
        <authorList>
            <person name="Li Q."/>
        </authorList>
    </citation>
    <scope>NUCLEOTIDE SEQUENCE [LARGE SCALE GENOMIC DNA]</scope>
    <source>
        <strain evidence="3 4">YIM 121974</strain>
    </source>
</reference>
<keyword evidence="2" id="KW-1133">Transmembrane helix</keyword>
<feature type="transmembrane region" description="Helical" evidence="2">
    <location>
        <begin position="58"/>
        <end position="78"/>
    </location>
</feature>
<sequence>MSWYAGVLGNYAVFSGRARRREYWMFAFYHAAALLVLWLLTMALSFPFRDSIDGDGGAVLVIPLALYYFGTLVPLLAVTVRRLHDTGRSGVWLLMGLIPGGVGAIIMIVLLSQEGDPHPNRYGPDPKAPQGFHPPLVAQQPVPGAPGGFAQPGSYAQSGPYAQPGPVAQPAPYQPQPGPRHPSYRIE</sequence>
<evidence type="ECO:0000313" key="3">
    <source>
        <dbReference type="EMBL" id="RRR98740.1"/>
    </source>
</evidence>
<feature type="transmembrane region" description="Helical" evidence="2">
    <location>
        <begin position="23"/>
        <end position="46"/>
    </location>
</feature>
<dbReference type="Pfam" id="PF05656">
    <property type="entry name" value="DUF805"/>
    <property type="match status" value="1"/>
</dbReference>
<dbReference type="OrthoDB" id="9812349at2"/>
<evidence type="ECO:0000313" key="4">
    <source>
        <dbReference type="Proteomes" id="UP000277256"/>
    </source>
</evidence>
<dbReference type="PANTHER" id="PTHR34980:SF2">
    <property type="entry name" value="INNER MEMBRANE PROTEIN YHAH-RELATED"/>
    <property type="match status" value="1"/>
</dbReference>